<dbReference type="PANTHER" id="PTHR27000">
    <property type="entry name" value="LEUCINE-RICH REPEAT RECEPTOR-LIKE PROTEIN KINASE FAMILY PROTEIN-RELATED"/>
    <property type="match status" value="1"/>
</dbReference>
<dbReference type="Gene3D" id="3.80.10.10">
    <property type="entry name" value="Ribonuclease Inhibitor"/>
    <property type="match status" value="2"/>
</dbReference>
<gene>
    <name evidence="10" type="ORF">ALMOND_2B005011</name>
</gene>
<feature type="non-terminal residue" evidence="10">
    <location>
        <position position="1"/>
    </location>
</feature>
<proteinExistence type="predicted"/>
<keyword evidence="8 10" id="KW-0675">Receptor</keyword>
<sequence length="136" mass="14734">NFKLGGSLPEFRKNNGSLRSLNLFGTNFSGSLPDSIGNLKMLSMIDLSYCNFYGSINPNVNGKPNTIGELAFSNVSSNLAVLDLSFNNLEGQISVSILNFGGLQSLGLSSNNFNAFPFNGPQQLKYLTNIDLSNNW</sequence>
<dbReference type="SUPFAM" id="SSF52058">
    <property type="entry name" value="L domain-like"/>
    <property type="match status" value="1"/>
</dbReference>
<keyword evidence="2" id="KW-0433">Leucine-rich repeat</keyword>
<evidence type="ECO:0000256" key="2">
    <source>
        <dbReference type="ARBA" id="ARBA00022614"/>
    </source>
</evidence>
<dbReference type="InterPro" id="IPR032675">
    <property type="entry name" value="LRR_dom_sf"/>
</dbReference>
<dbReference type="AlphaFoldDB" id="A0A5E4GBJ3"/>
<keyword evidence="7" id="KW-0472">Membrane</keyword>
<dbReference type="Pfam" id="PF00560">
    <property type="entry name" value="LRR_1"/>
    <property type="match status" value="2"/>
</dbReference>
<name>A0A5E4GBJ3_PRUDU</name>
<keyword evidence="3" id="KW-0812">Transmembrane</keyword>
<evidence type="ECO:0000313" key="10">
    <source>
        <dbReference type="EMBL" id="VVA37265.1"/>
    </source>
</evidence>
<accession>A0A5E4GBJ3</accession>
<evidence type="ECO:0000256" key="8">
    <source>
        <dbReference type="ARBA" id="ARBA00023170"/>
    </source>
</evidence>
<keyword evidence="4" id="KW-0732">Signal</keyword>
<dbReference type="PANTHER" id="PTHR27000:SF642">
    <property type="entry name" value="INACTIVE LEUCINE-RICH REPEAT RECEPTOR KINASE XIAO-RELATED"/>
    <property type="match status" value="1"/>
</dbReference>
<dbReference type="Gramene" id="VVA37265">
    <property type="protein sequence ID" value="VVA37265"/>
    <property type="gene ID" value="Prudul26B005011"/>
</dbReference>
<reference evidence="11" key="1">
    <citation type="journal article" date="2020" name="Plant J.">
        <title>Transposons played a major role in the diversification between the closely related almond and peach genomes: results from the almond genome sequence.</title>
        <authorList>
            <person name="Alioto T."/>
            <person name="Alexiou K.G."/>
            <person name="Bardil A."/>
            <person name="Barteri F."/>
            <person name="Castanera R."/>
            <person name="Cruz F."/>
            <person name="Dhingra A."/>
            <person name="Duval H."/>
            <person name="Fernandez I Marti A."/>
            <person name="Frias L."/>
            <person name="Galan B."/>
            <person name="Garcia J.L."/>
            <person name="Howad W."/>
            <person name="Gomez-Garrido J."/>
            <person name="Gut M."/>
            <person name="Julca I."/>
            <person name="Morata J."/>
            <person name="Puigdomenech P."/>
            <person name="Ribeca P."/>
            <person name="Rubio Cabetas M.J."/>
            <person name="Vlasova A."/>
            <person name="Wirthensohn M."/>
            <person name="Garcia-Mas J."/>
            <person name="Gabaldon T."/>
            <person name="Casacuberta J.M."/>
            <person name="Arus P."/>
        </authorList>
    </citation>
    <scope>NUCLEOTIDE SEQUENCE [LARGE SCALE GENOMIC DNA]</scope>
    <source>
        <strain evidence="11">cv. Texas</strain>
    </source>
</reference>
<evidence type="ECO:0000256" key="7">
    <source>
        <dbReference type="ARBA" id="ARBA00023136"/>
    </source>
</evidence>
<evidence type="ECO:0000256" key="6">
    <source>
        <dbReference type="ARBA" id="ARBA00022989"/>
    </source>
</evidence>
<evidence type="ECO:0000256" key="3">
    <source>
        <dbReference type="ARBA" id="ARBA00022692"/>
    </source>
</evidence>
<dbReference type="EMBL" id="CABIKO010000520">
    <property type="protein sequence ID" value="VVA37265.1"/>
    <property type="molecule type" value="Genomic_DNA"/>
</dbReference>
<evidence type="ECO:0000256" key="1">
    <source>
        <dbReference type="ARBA" id="ARBA00004479"/>
    </source>
</evidence>
<dbReference type="InterPro" id="IPR001611">
    <property type="entry name" value="Leu-rich_rpt"/>
</dbReference>
<keyword evidence="5" id="KW-0677">Repeat</keyword>
<organism evidence="10 11">
    <name type="scientific">Prunus dulcis</name>
    <name type="common">Almond</name>
    <name type="synonym">Amygdalus dulcis</name>
    <dbReference type="NCBI Taxonomy" id="3755"/>
    <lineage>
        <taxon>Eukaryota</taxon>
        <taxon>Viridiplantae</taxon>
        <taxon>Streptophyta</taxon>
        <taxon>Embryophyta</taxon>
        <taxon>Tracheophyta</taxon>
        <taxon>Spermatophyta</taxon>
        <taxon>Magnoliopsida</taxon>
        <taxon>eudicotyledons</taxon>
        <taxon>Gunneridae</taxon>
        <taxon>Pentapetalae</taxon>
        <taxon>rosids</taxon>
        <taxon>fabids</taxon>
        <taxon>Rosales</taxon>
        <taxon>Rosaceae</taxon>
        <taxon>Amygdaloideae</taxon>
        <taxon>Amygdaleae</taxon>
        <taxon>Prunus</taxon>
    </lineage>
</organism>
<dbReference type="GO" id="GO:0016020">
    <property type="term" value="C:membrane"/>
    <property type="evidence" value="ECO:0007669"/>
    <property type="project" value="UniProtKB-SubCell"/>
</dbReference>
<protein>
    <submittedName>
        <fullName evidence="10">PREDICTED: receptor</fullName>
    </submittedName>
</protein>
<evidence type="ECO:0000256" key="4">
    <source>
        <dbReference type="ARBA" id="ARBA00022729"/>
    </source>
</evidence>
<evidence type="ECO:0000313" key="11">
    <source>
        <dbReference type="Proteomes" id="UP000327085"/>
    </source>
</evidence>
<comment type="subcellular location">
    <subcellularLocation>
        <location evidence="1">Membrane</location>
        <topology evidence="1">Single-pass type I membrane protein</topology>
    </subcellularLocation>
</comment>
<evidence type="ECO:0000256" key="5">
    <source>
        <dbReference type="ARBA" id="ARBA00022737"/>
    </source>
</evidence>
<keyword evidence="6" id="KW-1133">Transmembrane helix</keyword>
<keyword evidence="9" id="KW-0325">Glycoprotein</keyword>
<dbReference type="Proteomes" id="UP000327085">
    <property type="component" value="Chromosome 8"/>
</dbReference>
<dbReference type="InParanoid" id="A0A5E4GBJ3"/>
<evidence type="ECO:0000256" key="9">
    <source>
        <dbReference type="ARBA" id="ARBA00023180"/>
    </source>
</evidence>